<dbReference type="InterPro" id="IPR035897">
    <property type="entry name" value="Toll_tir_struct_dom_sf"/>
</dbReference>
<keyword evidence="1" id="KW-0472">Membrane</keyword>
<dbReference type="Proteomes" id="UP000663870">
    <property type="component" value="Unassembled WGS sequence"/>
</dbReference>
<dbReference type="SUPFAM" id="SSF52200">
    <property type="entry name" value="Toll/Interleukin receptor TIR domain"/>
    <property type="match status" value="1"/>
</dbReference>
<evidence type="ECO:0000259" key="2">
    <source>
        <dbReference type="Pfam" id="PF13676"/>
    </source>
</evidence>
<proteinExistence type="predicted"/>
<evidence type="ECO:0000313" key="6">
    <source>
        <dbReference type="Proteomes" id="UP000663870"/>
    </source>
</evidence>
<accession>A0A814HN91</accession>
<evidence type="ECO:0000256" key="1">
    <source>
        <dbReference type="SAM" id="Phobius"/>
    </source>
</evidence>
<dbReference type="EMBL" id="CAJNOL010000555">
    <property type="protein sequence ID" value="CAF1114379.1"/>
    <property type="molecule type" value="Genomic_DNA"/>
</dbReference>
<dbReference type="Gene3D" id="3.40.50.10140">
    <property type="entry name" value="Toll/interleukin-1 receptor homology (TIR) domain"/>
    <property type="match status" value="1"/>
</dbReference>
<evidence type="ECO:0000313" key="3">
    <source>
        <dbReference type="EMBL" id="CAF1013103.1"/>
    </source>
</evidence>
<reference evidence="3" key="1">
    <citation type="submission" date="2021-02" db="EMBL/GenBank/DDBJ databases">
        <authorList>
            <person name="Nowell W R."/>
        </authorList>
    </citation>
    <scope>NUCLEOTIDE SEQUENCE</scope>
</reference>
<keyword evidence="6" id="KW-1185">Reference proteome</keyword>
<comment type="caution">
    <text evidence="3">The sequence shown here is derived from an EMBL/GenBank/DDBJ whole genome shotgun (WGS) entry which is preliminary data.</text>
</comment>
<feature type="transmembrane region" description="Helical" evidence="1">
    <location>
        <begin position="448"/>
        <end position="466"/>
    </location>
</feature>
<keyword evidence="1" id="KW-1133">Transmembrane helix</keyword>
<dbReference type="PANTHER" id="PTHR46270">
    <property type="entry name" value="ARMADILLO-TYPE FOLD-RELATED"/>
    <property type="match status" value="1"/>
</dbReference>
<organism evidence="3 5">
    <name type="scientific">Rotaria sordida</name>
    <dbReference type="NCBI Taxonomy" id="392033"/>
    <lineage>
        <taxon>Eukaryota</taxon>
        <taxon>Metazoa</taxon>
        <taxon>Spiralia</taxon>
        <taxon>Gnathifera</taxon>
        <taxon>Rotifera</taxon>
        <taxon>Eurotatoria</taxon>
        <taxon>Bdelloidea</taxon>
        <taxon>Philodinida</taxon>
        <taxon>Philodinidae</taxon>
        <taxon>Rotaria</taxon>
    </lineage>
</organism>
<dbReference type="Proteomes" id="UP000663854">
    <property type="component" value="Unassembled WGS sequence"/>
</dbReference>
<dbReference type="InterPro" id="IPR000157">
    <property type="entry name" value="TIR_dom"/>
</dbReference>
<keyword evidence="1" id="KW-0812">Transmembrane</keyword>
<evidence type="ECO:0000313" key="5">
    <source>
        <dbReference type="Proteomes" id="UP000663854"/>
    </source>
</evidence>
<name>A0A814HN91_9BILA</name>
<protein>
    <recommendedName>
        <fullName evidence="2">TIR domain-containing protein</fullName>
    </recommendedName>
</protein>
<dbReference type="EMBL" id="CAJNOH010000358">
    <property type="protein sequence ID" value="CAF1013103.1"/>
    <property type="molecule type" value="Genomic_DNA"/>
</dbReference>
<dbReference type="GO" id="GO:0007165">
    <property type="term" value="P:signal transduction"/>
    <property type="evidence" value="ECO:0007669"/>
    <property type="project" value="InterPro"/>
</dbReference>
<evidence type="ECO:0000313" key="4">
    <source>
        <dbReference type="EMBL" id="CAF1114379.1"/>
    </source>
</evidence>
<dbReference type="Pfam" id="PF13676">
    <property type="entry name" value="TIR_2"/>
    <property type="match status" value="1"/>
</dbReference>
<dbReference type="AlphaFoldDB" id="A0A814HN91"/>
<gene>
    <name evidence="4" type="ORF">JXQ802_LOCUS19866</name>
    <name evidence="3" type="ORF">PYM288_LOCUS15213</name>
</gene>
<sequence>MDFLPTTSILNLEIIRIRCIVYAEDNMTTFISNENQLETFEYLHESRKKVNENLQLDRTYHHKNKIMSTDDHSIDQALLSLDNCVDSKQGNILNTNTAVSVADTSTSVAGSLNVSTKQSSLLCKNIRNSRPIESDEETIDNENHISERDEETNNVTYVKQSTDQYQNISIIKNINQQKRHIMISYNHSSIKTCRKIYDRLVKKNYKVWMDLDHMFDDILAAMAQAVENSYIVLLCINQQYYESDYCRLEAEYAAENHIKFIPCLMEEAFRPKSWLGIIIGSNFHIDFSSSNNFDQSFEQLIRQITYIEKQLSLQPRRTLASNSMINPTIATSSSIPTTTITDNKNSYKFDSIIHEYKRIINKTNYHLNELNRNELFELIIKIRQELFHETTKILLDNKQSNEQDYKEFLQQFINRTLKQNELLLKLINNLTRQQSIEQHRRNNFNVDSIFKLLFGIILLWTLVLFYQK</sequence>
<dbReference type="PANTHER" id="PTHR46270:SF2">
    <property type="entry name" value="TIR DOMAIN-CONTAINING PROTEIN"/>
    <property type="match status" value="1"/>
</dbReference>
<feature type="domain" description="TIR" evidence="2">
    <location>
        <begin position="181"/>
        <end position="301"/>
    </location>
</feature>